<keyword evidence="6" id="KW-1015">Disulfide bond</keyword>
<dbReference type="GO" id="GO:0019722">
    <property type="term" value="P:calcium-mediated signaling"/>
    <property type="evidence" value="ECO:0007669"/>
    <property type="project" value="TreeGrafter"/>
</dbReference>
<dbReference type="GO" id="GO:0040008">
    <property type="term" value="P:regulation of growth"/>
    <property type="evidence" value="ECO:0007669"/>
    <property type="project" value="UniProtKB-ARBA"/>
</dbReference>
<dbReference type="EMBL" id="QJKJ01017962">
    <property type="protein sequence ID" value="RDX57977.1"/>
    <property type="molecule type" value="Genomic_DNA"/>
</dbReference>
<sequence length="120" mass="13563">MGNLVLIIFFATLAMGSRSSESHTILQRGHKKFSSPQGRFTNTSHICNNGLLGECPREEEIAIESSISRRNLAGKGRYISYDALKKNNAPCQNRGNSYYGCENRGKANPYRRGSRLYFRR</sequence>
<keyword evidence="3" id="KW-0964">Secreted</keyword>
<comment type="caution">
    <text evidence="8">The sequence shown here is derived from an EMBL/GenBank/DDBJ whole genome shotgun (WGS) entry which is preliminary data.</text>
</comment>
<dbReference type="STRING" id="157652.A0A371DZJ5"/>
<dbReference type="Pfam" id="PF05498">
    <property type="entry name" value="RALF"/>
    <property type="match status" value="1"/>
</dbReference>
<dbReference type="PANTHER" id="PTHR33136">
    <property type="entry name" value="RAPID ALKALINIZATION FACTOR-LIKE"/>
    <property type="match status" value="1"/>
</dbReference>
<organism evidence="8 9">
    <name type="scientific">Mucuna pruriens</name>
    <name type="common">Velvet bean</name>
    <name type="synonym">Dolichos pruriens</name>
    <dbReference type="NCBI Taxonomy" id="157652"/>
    <lineage>
        <taxon>Eukaryota</taxon>
        <taxon>Viridiplantae</taxon>
        <taxon>Streptophyta</taxon>
        <taxon>Embryophyta</taxon>
        <taxon>Tracheophyta</taxon>
        <taxon>Spermatophyta</taxon>
        <taxon>Magnoliopsida</taxon>
        <taxon>eudicotyledons</taxon>
        <taxon>Gunneridae</taxon>
        <taxon>Pentapetalae</taxon>
        <taxon>rosids</taxon>
        <taxon>fabids</taxon>
        <taxon>Fabales</taxon>
        <taxon>Fabaceae</taxon>
        <taxon>Papilionoideae</taxon>
        <taxon>50 kb inversion clade</taxon>
        <taxon>NPAAA clade</taxon>
        <taxon>indigoferoid/millettioid clade</taxon>
        <taxon>Phaseoleae</taxon>
        <taxon>Mucuna</taxon>
    </lineage>
</organism>
<evidence type="ECO:0000256" key="3">
    <source>
        <dbReference type="ARBA" id="ARBA00022525"/>
    </source>
</evidence>
<dbReference type="GO" id="GO:0005576">
    <property type="term" value="C:extracellular region"/>
    <property type="evidence" value="ECO:0007669"/>
    <property type="project" value="UniProtKB-SubCell"/>
</dbReference>
<evidence type="ECO:0000256" key="4">
    <source>
        <dbReference type="ARBA" id="ARBA00022702"/>
    </source>
</evidence>
<evidence type="ECO:0000256" key="5">
    <source>
        <dbReference type="ARBA" id="ARBA00022729"/>
    </source>
</evidence>
<comment type="subcellular location">
    <subcellularLocation>
        <location evidence="1">Secreted</location>
    </subcellularLocation>
</comment>
<name>A0A371DZJ5_MUCPR</name>
<keyword evidence="9" id="KW-1185">Reference proteome</keyword>
<dbReference type="PANTHER" id="PTHR33136:SF89">
    <property type="entry name" value="PROTEIN RALF-LIKE 19"/>
    <property type="match status" value="1"/>
</dbReference>
<feature type="signal peptide" evidence="7">
    <location>
        <begin position="1"/>
        <end position="19"/>
    </location>
</feature>
<keyword evidence="5 7" id="KW-0732">Signal</keyword>
<dbReference type="Proteomes" id="UP000257109">
    <property type="component" value="Unassembled WGS sequence"/>
</dbReference>
<proteinExistence type="inferred from homology"/>
<feature type="chain" id="PRO_5016961904" evidence="7">
    <location>
        <begin position="20"/>
        <end position="120"/>
    </location>
</feature>
<feature type="non-terminal residue" evidence="8">
    <location>
        <position position="1"/>
    </location>
</feature>
<dbReference type="GO" id="GO:0009506">
    <property type="term" value="C:plasmodesma"/>
    <property type="evidence" value="ECO:0007669"/>
    <property type="project" value="TreeGrafter"/>
</dbReference>
<dbReference type="InterPro" id="IPR008801">
    <property type="entry name" value="RALF"/>
</dbReference>
<keyword evidence="4" id="KW-0372">Hormone</keyword>
<evidence type="ECO:0000313" key="9">
    <source>
        <dbReference type="Proteomes" id="UP000257109"/>
    </source>
</evidence>
<dbReference type="GO" id="GO:0005179">
    <property type="term" value="F:hormone activity"/>
    <property type="evidence" value="ECO:0007669"/>
    <property type="project" value="UniProtKB-KW"/>
</dbReference>
<protein>
    <submittedName>
        <fullName evidence="8">Protein RALF-like 4</fullName>
    </submittedName>
</protein>
<gene>
    <name evidence="8" type="primary">RALFL4</name>
    <name evidence="8" type="ORF">CR513_62742</name>
</gene>
<evidence type="ECO:0000313" key="8">
    <source>
        <dbReference type="EMBL" id="RDX57977.1"/>
    </source>
</evidence>
<evidence type="ECO:0000256" key="1">
    <source>
        <dbReference type="ARBA" id="ARBA00004613"/>
    </source>
</evidence>
<comment type="similarity">
    <text evidence="2">Belongs to the plant rapid alkalinization factor (RALF) family.</text>
</comment>
<evidence type="ECO:0000256" key="7">
    <source>
        <dbReference type="SAM" id="SignalP"/>
    </source>
</evidence>
<evidence type="ECO:0000256" key="6">
    <source>
        <dbReference type="ARBA" id="ARBA00023157"/>
    </source>
</evidence>
<dbReference type="AlphaFoldDB" id="A0A371DZJ5"/>
<accession>A0A371DZJ5</accession>
<dbReference type="OrthoDB" id="1613518at2759"/>
<evidence type="ECO:0000256" key="2">
    <source>
        <dbReference type="ARBA" id="ARBA00009178"/>
    </source>
</evidence>
<reference evidence="8" key="1">
    <citation type="submission" date="2018-05" db="EMBL/GenBank/DDBJ databases">
        <title>Draft genome of Mucuna pruriens seed.</title>
        <authorList>
            <person name="Nnadi N.E."/>
            <person name="Vos R."/>
            <person name="Hasami M.H."/>
            <person name="Devisetty U.K."/>
            <person name="Aguiy J.C."/>
        </authorList>
    </citation>
    <scope>NUCLEOTIDE SEQUENCE [LARGE SCALE GENOMIC DNA]</scope>
    <source>
        <strain evidence="8">JCA_2017</strain>
    </source>
</reference>